<feature type="binding site" evidence="4">
    <location>
        <position position="293"/>
    </location>
    <ligand>
        <name>pyridoxal 5'-phosphate</name>
        <dbReference type="ChEBI" id="CHEBI:597326"/>
    </ligand>
</feature>
<dbReference type="GO" id="GO:0005737">
    <property type="term" value="C:cytoplasm"/>
    <property type="evidence" value="ECO:0007669"/>
    <property type="project" value="UniProtKB-UniRule"/>
</dbReference>
<comment type="cofactor">
    <cofactor evidence="4 6">
        <name>pyridoxal 5'-phosphate</name>
        <dbReference type="ChEBI" id="CHEBI:597326"/>
    </cofactor>
</comment>
<dbReference type="GO" id="GO:0019805">
    <property type="term" value="P:quinolinate biosynthetic process"/>
    <property type="evidence" value="ECO:0007669"/>
    <property type="project" value="UniProtKB-UniRule"/>
</dbReference>
<keyword evidence="2 4" id="KW-0378">Hydrolase</keyword>
<dbReference type="Pfam" id="PF22580">
    <property type="entry name" value="KYNU_C"/>
    <property type="match status" value="1"/>
</dbReference>
<dbReference type="HAMAP" id="MF_01970">
    <property type="entry name" value="Kynureninase"/>
    <property type="match status" value="1"/>
</dbReference>
<dbReference type="NCBIfam" id="TIGR01814">
    <property type="entry name" value="kynureninase"/>
    <property type="match status" value="1"/>
</dbReference>
<dbReference type="InterPro" id="IPR010111">
    <property type="entry name" value="Kynureninase"/>
</dbReference>
<dbReference type="RefSeq" id="WP_066092818.1">
    <property type="nucleotide sequence ID" value="NZ_CP126114.1"/>
</dbReference>
<dbReference type="EC" id="3.7.1.3" evidence="4 5"/>
<evidence type="ECO:0000313" key="8">
    <source>
        <dbReference type="Proteomes" id="UP001178288"/>
    </source>
</evidence>
<evidence type="ECO:0000256" key="2">
    <source>
        <dbReference type="ARBA" id="ARBA00022801"/>
    </source>
</evidence>
<dbReference type="Gene3D" id="3.40.640.10">
    <property type="entry name" value="Type I PLP-dependent aspartate aminotransferase-like (Major domain)"/>
    <property type="match status" value="1"/>
</dbReference>
<comment type="caution">
    <text evidence="4">Lacks conserved residue(s) required for the propagation of feature annotation.</text>
</comment>
<protein>
    <recommendedName>
        <fullName evidence="4 5">Kynureninase</fullName>
        <ecNumber evidence="4 5">3.7.1.3</ecNumber>
    </recommendedName>
    <alternativeName>
        <fullName evidence="4">L-kynurenine hydrolase</fullName>
    </alternativeName>
</protein>
<comment type="pathway">
    <text evidence="4 6">Cofactor biosynthesis; NAD(+) biosynthesis; quinolinate from L-kynurenine: step 2/3.</text>
</comment>
<feature type="binding site" evidence="4">
    <location>
        <position position="211"/>
    </location>
    <ligand>
        <name>pyridoxal 5'-phosphate</name>
        <dbReference type="ChEBI" id="CHEBI:597326"/>
    </ligand>
</feature>
<keyword evidence="8" id="KW-1185">Reference proteome</keyword>
<dbReference type="GO" id="GO:0009435">
    <property type="term" value="P:NAD+ biosynthetic process"/>
    <property type="evidence" value="ECO:0007669"/>
    <property type="project" value="UniProtKB-UniRule"/>
</dbReference>
<feature type="binding site" evidence="4">
    <location>
        <position position="214"/>
    </location>
    <ligand>
        <name>pyridoxal 5'-phosphate</name>
        <dbReference type="ChEBI" id="CHEBI:597326"/>
    </ligand>
</feature>
<dbReference type="GO" id="GO:0019441">
    <property type="term" value="P:L-tryptophan catabolic process to kynurenine"/>
    <property type="evidence" value="ECO:0007669"/>
    <property type="project" value="TreeGrafter"/>
</dbReference>
<feature type="binding site" evidence="4">
    <location>
        <position position="103"/>
    </location>
    <ligand>
        <name>pyridoxal 5'-phosphate</name>
        <dbReference type="ChEBI" id="CHEBI:597326"/>
    </ligand>
</feature>
<evidence type="ECO:0000256" key="3">
    <source>
        <dbReference type="ARBA" id="ARBA00022898"/>
    </source>
</evidence>
<comment type="subunit">
    <text evidence="4 6">Homodimer.</text>
</comment>
<comment type="pathway">
    <text evidence="4 6">Amino-acid degradation; L-kynurenine degradation; L-alanine and anthranilate from L-kynurenine: step 1/1.</text>
</comment>
<comment type="catalytic activity">
    <reaction evidence="4 6">
        <text>L-kynurenine + H2O = anthranilate + L-alanine + H(+)</text>
        <dbReference type="Rhea" id="RHEA:16813"/>
        <dbReference type="ChEBI" id="CHEBI:15377"/>
        <dbReference type="ChEBI" id="CHEBI:15378"/>
        <dbReference type="ChEBI" id="CHEBI:16567"/>
        <dbReference type="ChEBI" id="CHEBI:57959"/>
        <dbReference type="ChEBI" id="CHEBI:57972"/>
        <dbReference type="EC" id="3.7.1.3"/>
    </reaction>
</comment>
<feature type="binding site" evidence="4">
    <location>
        <position position="102"/>
    </location>
    <ligand>
        <name>pyridoxal 5'-phosphate</name>
        <dbReference type="ChEBI" id="CHEBI:597326"/>
    </ligand>
</feature>
<feature type="binding site" evidence="4">
    <location>
        <begin position="130"/>
        <end position="133"/>
    </location>
    <ligand>
        <name>pyridoxal 5'-phosphate</name>
        <dbReference type="ChEBI" id="CHEBI:597326"/>
    </ligand>
</feature>
<feature type="modified residue" description="N6-(pyridoxal phosphate)lysine" evidence="4">
    <location>
        <position position="237"/>
    </location>
</feature>
<evidence type="ECO:0000256" key="6">
    <source>
        <dbReference type="PIRNR" id="PIRNR038800"/>
    </source>
</evidence>
<dbReference type="EMBL" id="CP126114">
    <property type="protein sequence ID" value="WHY85793.1"/>
    <property type="molecule type" value="Genomic_DNA"/>
</dbReference>
<dbReference type="InterPro" id="IPR015424">
    <property type="entry name" value="PyrdxlP-dep_Trfase"/>
</dbReference>
<evidence type="ECO:0000256" key="1">
    <source>
        <dbReference type="ARBA" id="ARBA00022642"/>
    </source>
</evidence>
<comment type="function">
    <text evidence="4 6">Catalyzes the cleavage of L-kynurenine (L-Kyn) and L-3-hydroxykynurenine (L-3OHKyn) into anthranilic acid (AA) and 3-hydroxyanthranilic acid (3-OHAA), respectively.</text>
</comment>
<accession>A0AA95MPP3</accession>
<dbReference type="AlphaFoldDB" id="A0AA95MPP3"/>
<evidence type="ECO:0000313" key="7">
    <source>
        <dbReference type="EMBL" id="WHY85793.1"/>
    </source>
</evidence>
<proteinExistence type="inferred from homology"/>
<dbReference type="GO" id="GO:0097053">
    <property type="term" value="P:L-kynurenine catabolic process"/>
    <property type="evidence" value="ECO:0007669"/>
    <property type="project" value="UniProtKB-UniRule"/>
</dbReference>
<sequence length="426" mass="49035">MIKFENSLEFAKRKDHEDVLREIRERFCIQENVIYMDGNSLGLCSKDAKEALYHVIDLWEKHGIGIWDVEDSKYFLYQKVLGAKLALLIQADADEVTVMTNTTINIHQGISTFYKPTPDRYKILVDDLNFPSDRYAVDSQVRLKGYDPKDAVKVIASSDGRFISEDAIIEGMTEEVALILLPSILYRSAQLLDMERITKEAHDRGIIIGWDLCHSIGIVPHDFKHINPDFAVWCNYKYLSAGPGAIAGFYINKRHFEKEPGLAGWHGNNKETQFKLLNEFDHELNAHGWQTGTQPLFSMAPLEGVLNIYHEVGMEKIRAKSLDITRYLMDLTDERLAKYGYTIGNSREDHKRGGHICLEHEEAYRICKALKNRGVVPDYREPNVIRLAPVPLYVSYEEVYRLVEILEEIAINKDYENYSNKRTLVV</sequence>
<dbReference type="PANTHER" id="PTHR14084:SF0">
    <property type="entry name" value="KYNURENINASE"/>
    <property type="match status" value="1"/>
</dbReference>
<name>A0AA95MPP3_9BACI</name>
<organism evidence="7 8">
    <name type="scientific">Neobacillus novalis</name>
    <dbReference type="NCBI Taxonomy" id="220687"/>
    <lineage>
        <taxon>Bacteria</taxon>
        <taxon>Bacillati</taxon>
        <taxon>Bacillota</taxon>
        <taxon>Bacilli</taxon>
        <taxon>Bacillales</taxon>
        <taxon>Bacillaceae</taxon>
        <taxon>Neobacillus</taxon>
    </lineage>
</organism>
<dbReference type="Proteomes" id="UP001178288">
    <property type="component" value="Chromosome"/>
</dbReference>
<evidence type="ECO:0000256" key="5">
    <source>
        <dbReference type="NCBIfam" id="TIGR01814"/>
    </source>
</evidence>
<keyword evidence="1 4" id="KW-0662">Pyridine nucleotide biosynthesis</keyword>
<gene>
    <name evidence="4 7" type="primary">kynU</name>
    <name evidence="7" type="ORF">QNH39_24850</name>
</gene>
<comment type="similarity">
    <text evidence="4 6">Belongs to the kynureninase family.</text>
</comment>
<feature type="binding site" evidence="4">
    <location>
        <position position="236"/>
    </location>
    <ligand>
        <name>pyridoxal 5'-phosphate</name>
        <dbReference type="ChEBI" id="CHEBI:597326"/>
    </ligand>
</feature>
<dbReference type="Gene3D" id="3.90.1150.10">
    <property type="entry name" value="Aspartate Aminotransferase, domain 1"/>
    <property type="match status" value="1"/>
</dbReference>
<dbReference type="GO" id="GO:0030170">
    <property type="term" value="F:pyridoxal phosphate binding"/>
    <property type="evidence" value="ECO:0007669"/>
    <property type="project" value="UniProtKB-UniRule"/>
</dbReference>
<dbReference type="InterPro" id="IPR015421">
    <property type="entry name" value="PyrdxlP-dep_Trfase_major"/>
</dbReference>
<evidence type="ECO:0000256" key="4">
    <source>
        <dbReference type="HAMAP-Rule" id="MF_01970"/>
    </source>
</evidence>
<dbReference type="KEGG" id="nnv:QNH39_24850"/>
<keyword evidence="3 4" id="KW-0663">Pyridoxal phosphate</keyword>
<reference evidence="7" key="1">
    <citation type="submission" date="2023-05" db="EMBL/GenBank/DDBJ databases">
        <title>Comparative genomics of Bacillaceae isolates and their secondary metabolite potential.</title>
        <authorList>
            <person name="Song L."/>
            <person name="Nielsen L.J."/>
            <person name="Mohite O."/>
            <person name="Xu X."/>
            <person name="Weber T."/>
            <person name="Kovacs A.T."/>
        </authorList>
    </citation>
    <scope>NUCLEOTIDE SEQUENCE</scope>
    <source>
        <strain evidence="7">XLM17</strain>
    </source>
</reference>
<dbReference type="PIRSF" id="PIRSF038800">
    <property type="entry name" value="KYNU"/>
    <property type="match status" value="1"/>
</dbReference>
<dbReference type="PANTHER" id="PTHR14084">
    <property type="entry name" value="KYNURENINASE"/>
    <property type="match status" value="1"/>
</dbReference>
<feature type="binding site" evidence="4">
    <location>
        <position position="265"/>
    </location>
    <ligand>
        <name>pyridoxal 5'-phosphate</name>
        <dbReference type="ChEBI" id="CHEBI:597326"/>
    </ligand>
</feature>
<dbReference type="GO" id="GO:0043420">
    <property type="term" value="P:anthranilate metabolic process"/>
    <property type="evidence" value="ECO:0007669"/>
    <property type="project" value="TreeGrafter"/>
</dbReference>
<comment type="catalytic activity">
    <reaction evidence="6">
        <text>3-hydroxy-L-kynurenine + H2O = 3-hydroxyanthranilate + L-alanine + H(+)</text>
        <dbReference type="Rhea" id="RHEA:25143"/>
        <dbReference type="ChEBI" id="CHEBI:15377"/>
        <dbReference type="ChEBI" id="CHEBI:15378"/>
        <dbReference type="ChEBI" id="CHEBI:36559"/>
        <dbReference type="ChEBI" id="CHEBI:57972"/>
        <dbReference type="ChEBI" id="CHEBI:58125"/>
        <dbReference type="EC" id="3.7.1.3"/>
    </reaction>
</comment>
<dbReference type="InterPro" id="IPR015422">
    <property type="entry name" value="PyrdxlP-dep_Trfase_small"/>
</dbReference>
<dbReference type="SUPFAM" id="SSF53383">
    <property type="entry name" value="PLP-dependent transferases"/>
    <property type="match status" value="1"/>
</dbReference>
<dbReference type="GO" id="GO:0030429">
    <property type="term" value="F:kynureninase activity"/>
    <property type="evidence" value="ECO:0007669"/>
    <property type="project" value="UniProtKB-UniRule"/>
</dbReference>